<proteinExistence type="inferred from homology"/>
<feature type="binding site" evidence="7">
    <location>
        <position position="79"/>
    </location>
    <ligand>
        <name>L-aspartate</name>
        <dbReference type="ChEBI" id="CHEBI:29991"/>
    </ligand>
</feature>
<keyword evidence="4 7" id="KW-0665">Pyrimidine biosynthesis</keyword>
<dbReference type="PRINTS" id="PR00101">
    <property type="entry name" value="ATCASE"/>
</dbReference>
<dbReference type="NCBIfam" id="NF002032">
    <property type="entry name" value="PRK00856.1"/>
    <property type="match status" value="1"/>
</dbReference>
<dbReference type="GO" id="GO:0016597">
    <property type="term" value="F:amino acid binding"/>
    <property type="evidence" value="ECO:0007669"/>
    <property type="project" value="InterPro"/>
</dbReference>
<accession>A0A8X8I725</accession>
<protein>
    <recommendedName>
        <fullName evidence="7">Aspartate carbamoyltransferase</fullName>
        <ecNumber evidence="7">2.1.3.2</ecNumber>
    </recommendedName>
    <alternativeName>
        <fullName evidence="7">Aspartate transcarbamylase</fullName>
        <shortName evidence="7">ATCase</shortName>
    </alternativeName>
</protein>
<feature type="binding site" evidence="7">
    <location>
        <position position="101"/>
    </location>
    <ligand>
        <name>carbamoyl phosphate</name>
        <dbReference type="ChEBI" id="CHEBI:58228"/>
    </ligand>
</feature>
<organism evidence="10 11">
    <name type="scientific">Caldalkalibacillus thermarum (strain TA2.A1)</name>
    <dbReference type="NCBI Taxonomy" id="986075"/>
    <lineage>
        <taxon>Bacteria</taxon>
        <taxon>Bacillati</taxon>
        <taxon>Bacillota</taxon>
        <taxon>Bacilli</taxon>
        <taxon>Bacillales</taxon>
        <taxon>Bacillaceae</taxon>
        <taxon>Caldalkalibacillus</taxon>
    </lineage>
</organism>
<dbReference type="InterPro" id="IPR002082">
    <property type="entry name" value="Asp_carbamoyltransf"/>
</dbReference>
<dbReference type="GO" id="GO:0006207">
    <property type="term" value="P:'de novo' pyrimidine nucleobase biosynthetic process"/>
    <property type="evidence" value="ECO:0007669"/>
    <property type="project" value="InterPro"/>
</dbReference>
<dbReference type="InterPro" id="IPR006130">
    <property type="entry name" value="Asp/Orn_carbamoylTrfase"/>
</dbReference>
<dbReference type="RefSeq" id="WP_222822549.1">
    <property type="nucleotide sequence ID" value="NZ_CP082237.1"/>
</dbReference>
<evidence type="ECO:0000259" key="9">
    <source>
        <dbReference type="Pfam" id="PF02729"/>
    </source>
</evidence>
<dbReference type="EC" id="2.1.3.2" evidence="7"/>
<feature type="binding site" evidence="7">
    <location>
        <position position="216"/>
    </location>
    <ligand>
        <name>L-aspartate</name>
        <dbReference type="ChEBI" id="CHEBI:29991"/>
    </ligand>
</feature>
<dbReference type="InterPro" id="IPR006131">
    <property type="entry name" value="Asp_carbamoyltransf_Asp/Orn-bd"/>
</dbReference>
<dbReference type="AlphaFoldDB" id="A0A8X8I725"/>
<evidence type="ECO:0000256" key="1">
    <source>
        <dbReference type="ARBA" id="ARBA00004852"/>
    </source>
</evidence>
<comment type="similarity">
    <text evidence="2 7">Belongs to the aspartate/ornithine carbamoyltransferase superfamily. ATCase family.</text>
</comment>
<dbReference type="GO" id="GO:0005829">
    <property type="term" value="C:cytosol"/>
    <property type="evidence" value="ECO:0007669"/>
    <property type="project" value="TreeGrafter"/>
</dbReference>
<dbReference type="Proteomes" id="UP000825179">
    <property type="component" value="Chromosome"/>
</dbReference>
<dbReference type="HAMAP" id="MF_00001">
    <property type="entry name" value="Asp_carb_tr"/>
    <property type="match status" value="1"/>
</dbReference>
<dbReference type="GO" id="GO:0006520">
    <property type="term" value="P:amino acid metabolic process"/>
    <property type="evidence" value="ECO:0007669"/>
    <property type="project" value="InterPro"/>
</dbReference>
<feature type="domain" description="Aspartate/ornithine carbamoyltransferase Asp/Orn-binding" evidence="8">
    <location>
        <begin position="149"/>
        <end position="295"/>
    </location>
</feature>
<dbReference type="Gene3D" id="3.40.50.1370">
    <property type="entry name" value="Aspartate/ornithine carbamoyltransferase"/>
    <property type="match status" value="2"/>
</dbReference>
<comment type="pathway">
    <text evidence="1 7">Pyrimidine metabolism; UMP biosynthesis via de novo pathway; (S)-dihydroorotate from bicarbonate: step 2/3.</text>
</comment>
<keyword evidence="11" id="KW-1185">Reference proteome</keyword>
<keyword evidence="3 7" id="KW-0808">Transferase</keyword>
<evidence type="ECO:0000256" key="6">
    <source>
        <dbReference type="ARBA" id="ARBA00048859"/>
    </source>
</evidence>
<evidence type="ECO:0000313" key="10">
    <source>
        <dbReference type="EMBL" id="QZT32776.1"/>
    </source>
</evidence>
<feature type="binding site" evidence="7">
    <location>
        <position position="129"/>
    </location>
    <ligand>
        <name>carbamoyl phosphate</name>
        <dbReference type="ChEBI" id="CHEBI:58228"/>
    </ligand>
</feature>
<dbReference type="EMBL" id="CP082237">
    <property type="protein sequence ID" value="QZT32776.1"/>
    <property type="molecule type" value="Genomic_DNA"/>
</dbReference>
<dbReference type="KEGG" id="cthu:HUR95_10325"/>
<name>A0A8X8I725_CALTT</name>
<evidence type="ECO:0000256" key="3">
    <source>
        <dbReference type="ARBA" id="ARBA00022679"/>
    </source>
</evidence>
<evidence type="ECO:0000259" key="8">
    <source>
        <dbReference type="Pfam" id="PF00185"/>
    </source>
</evidence>
<evidence type="ECO:0000313" key="11">
    <source>
        <dbReference type="Proteomes" id="UP000825179"/>
    </source>
</evidence>
<feature type="binding site" evidence="7">
    <location>
        <position position="132"/>
    </location>
    <ligand>
        <name>carbamoyl phosphate</name>
        <dbReference type="ChEBI" id="CHEBI:58228"/>
    </ligand>
</feature>
<feature type="binding site" evidence="7">
    <location>
        <position position="258"/>
    </location>
    <ligand>
        <name>carbamoyl phosphate</name>
        <dbReference type="ChEBI" id="CHEBI:58228"/>
    </ligand>
</feature>
<comment type="caution">
    <text evidence="7">Lacks conserved residue(s) required for the propagation of feature annotation.</text>
</comment>
<comment type="catalytic activity">
    <reaction evidence="6 7">
        <text>carbamoyl phosphate + L-aspartate = N-carbamoyl-L-aspartate + phosphate + H(+)</text>
        <dbReference type="Rhea" id="RHEA:20013"/>
        <dbReference type="ChEBI" id="CHEBI:15378"/>
        <dbReference type="ChEBI" id="CHEBI:29991"/>
        <dbReference type="ChEBI" id="CHEBI:32814"/>
        <dbReference type="ChEBI" id="CHEBI:43474"/>
        <dbReference type="ChEBI" id="CHEBI:58228"/>
        <dbReference type="EC" id="2.1.3.2"/>
    </reaction>
</comment>
<dbReference type="InterPro" id="IPR006132">
    <property type="entry name" value="Asp/Orn_carbamoyltranf_P-bd"/>
</dbReference>
<dbReference type="FunFam" id="3.40.50.1370:FF:000011">
    <property type="entry name" value="Aspartate carbamoyltransferase"/>
    <property type="match status" value="1"/>
</dbReference>
<dbReference type="InterPro" id="IPR036901">
    <property type="entry name" value="Asp/Orn_carbamoylTrfase_sf"/>
</dbReference>
<evidence type="ECO:0000256" key="5">
    <source>
        <dbReference type="ARBA" id="ARBA00043884"/>
    </source>
</evidence>
<comment type="function">
    <text evidence="5 7">Catalyzes the condensation of carbamoyl phosphate and aspartate to form carbamoyl aspartate and inorganic phosphate, the committed step in the de novo pyrimidine nucleotide biosynthesis pathway.</text>
</comment>
<dbReference type="PANTHER" id="PTHR45753:SF6">
    <property type="entry name" value="ASPARTATE CARBAMOYLTRANSFERASE"/>
    <property type="match status" value="1"/>
</dbReference>
<dbReference type="Pfam" id="PF00185">
    <property type="entry name" value="OTCace"/>
    <property type="match status" value="1"/>
</dbReference>
<feature type="binding site" evidence="7">
    <location>
        <position position="257"/>
    </location>
    <ligand>
        <name>carbamoyl phosphate</name>
        <dbReference type="ChEBI" id="CHEBI:58228"/>
    </ligand>
</feature>
<feature type="binding site" evidence="7">
    <location>
        <position position="51"/>
    </location>
    <ligand>
        <name>carbamoyl phosphate</name>
        <dbReference type="ChEBI" id="CHEBI:58228"/>
    </ligand>
</feature>
<evidence type="ECO:0000256" key="2">
    <source>
        <dbReference type="ARBA" id="ARBA00008896"/>
    </source>
</evidence>
<evidence type="ECO:0000256" key="7">
    <source>
        <dbReference type="HAMAP-Rule" id="MF_00001"/>
    </source>
</evidence>
<comment type="subunit">
    <text evidence="7">Heterododecamer (2C3:3R2) of six catalytic PyrB chains organized as two trimers (C3), and six regulatory PyrI chains organized as three dimers (R2).</text>
</comment>
<dbReference type="PRINTS" id="PR00100">
    <property type="entry name" value="AOTCASE"/>
</dbReference>
<evidence type="ECO:0000256" key="4">
    <source>
        <dbReference type="ARBA" id="ARBA00022975"/>
    </source>
</evidence>
<dbReference type="GO" id="GO:0004070">
    <property type="term" value="F:aspartate carbamoyltransferase activity"/>
    <property type="evidence" value="ECO:0007669"/>
    <property type="project" value="UniProtKB-UniRule"/>
</dbReference>
<dbReference type="NCBIfam" id="TIGR00670">
    <property type="entry name" value="asp_carb_tr"/>
    <property type="match status" value="1"/>
</dbReference>
<sequence>MKHLTGIQHLDSDQLNMLLDTAERIKECEEDYAGILQGQCVANLFFEPSTRSRFSFEVAEKRLGAYVLNFQEATSSRQKGESIYDTLKTLEAIGVKAAVIRHSQNGLLDDMHPRIGLALINAGTGNEEHPTQCLLDLLTIKQEFGCFRGLKVAIVGDVHHSRVARSNYYGLTKLGAEVYFAGPPCLNQAGASWVPRGCWYPFDELVEEMDVIMMLRIQHERHEQALTLSKADYHQHYGLTEERARRMKKGAIIMHPAPVNRDVELASTLVEAPQSRIFKQMENGVYVRMAVLYHLLGPAAKRQVQPVNKGAFPLGAFPGT</sequence>
<dbReference type="SUPFAM" id="SSF53671">
    <property type="entry name" value="Aspartate/ornithine carbamoyltransferase"/>
    <property type="match status" value="1"/>
</dbReference>
<dbReference type="PANTHER" id="PTHR45753">
    <property type="entry name" value="ORNITHINE CARBAMOYLTRANSFERASE, MITOCHONDRIAL"/>
    <property type="match status" value="1"/>
</dbReference>
<dbReference type="GO" id="GO:0044205">
    <property type="term" value="P:'de novo' UMP biosynthetic process"/>
    <property type="evidence" value="ECO:0007669"/>
    <property type="project" value="UniProtKB-UniRule"/>
</dbReference>
<feature type="binding site" evidence="7">
    <location>
        <position position="162"/>
    </location>
    <ligand>
        <name>L-aspartate</name>
        <dbReference type="ChEBI" id="CHEBI:29991"/>
    </ligand>
</feature>
<gene>
    <name evidence="7" type="primary">pyrB</name>
    <name evidence="10" type="ORF">HUR95_10325</name>
</gene>
<dbReference type="Pfam" id="PF02729">
    <property type="entry name" value="OTCace_N"/>
    <property type="match status" value="1"/>
</dbReference>
<feature type="domain" description="Aspartate/ornithine carbamoyltransferase carbamoyl-P binding" evidence="9">
    <location>
        <begin position="2"/>
        <end position="142"/>
    </location>
</feature>
<reference evidence="10 11" key="1">
    <citation type="journal article" date="2020" name="Extremophiles">
        <title>Genomic analysis of Caldalkalibacillus thermarum TA2.A1 reveals aerobic alkaliphilic metabolism and evolutionary hallmarks linking alkaliphilic bacteria and plant life.</title>
        <authorList>
            <person name="de Jong S.I."/>
            <person name="van den Broek M.A."/>
            <person name="Merkel A.Y."/>
            <person name="de la Torre Cortes P."/>
            <person name="Kalamorz F."/>
            <person name="Cook G.M."/>
            <person name="van Loosdrecht M.C.M."/>
            <person name="McMillan D.G.G."/>
        </authorList>
    </citation>
    <scope>NUCLEOTIDE SEQUENCE [LARGE SCALE GENOMIC DNA]</scope>
    <source>
        <strain evidence="10 11">TA2.A1</strain>
    </source>
</reference>